<dbReference type="InterPro" id="IPR008144">
    <property type="entry name" value="Guanylate_kin-like_dom"/>
</dbReference>
<dbReference type="SMART" id="SM00072">
    <property type="entry name" value="GuKc"/>
    <property type="match status" value="1"/>
</dbReference>
<keyword evidence="3" id="KW-0808">Transferase</keyword>
<dbReference type="OrthoDB" id="1033810at2"/>
<evidence type="ECO:0000256" key="4">
    <source>
        <dbReference type="ARBA" id="ARBA00022777"/>
    </source>
</evidence>
<dbReference type="RefSeq" id="WP_031391598.1">
    <property type="nucleotide sequence ID" value="NZ_JPNB01000002.1"/>
</dbReference>
<protein>
    <submittedName>
        <fullName evidence="7">Guanylate kinase</fullName>
    </submittedName>
</protein>
<dbReference type="Pfam" id="PF00625">
    <property type="entry name" value="Guanylate_kin"/>
    <property type="match status" value="1"/>
</dbReference>
<proteinExistence type="inferred from homology"/>
<keyword evidence="4 7" id="KW-0418">Kinase</keyword>
<dbReference type="PANTHER" id="PTHR23117:SF13">
    <property type="entry name" value="GUANYLATE KINASE"/>
    <property type="match status" value="1"/>
</dbReference>
<reference evidence="7 8" key="1">
    <citation type="submission" date="2019-03" db="EMBL/GenBank/DDBJ databases">
        <title>Genomic Encyclopedia of Type Strains, Phase IV (KMG-IV): sequencing the most valuable type-strain genomes for metagenomic binning, comparative biology and taxonomic classification.</title>
        <authorList>
            <person name="Goeker M."/>
        </authorList>
    </citation>
    <scope>NUCLEOTIDE SEQUENCE [LARGE SCALE GENOMIC DNA]</scope>
    <source>
        <strain evidence="7 8">DSM 100556</strain>
    </source>
</reference>
<dbReference type="PANTHER" id="PTHR23117">
    <property type="entry name" value="GUANYLATE KINASE-RELATED"/>
    <property type="match status" value="1"/>
</dbReference>
<dbReference type="PROSITE" id="PS50052">
    <property type="entry name" value="GUANYLATE_KINASE_2"/>
    <property type="match status" value="1"/>
</dbReference>
<comment type="caution">
    <text evidence="7">The sequence shown here is derived from an EMBL/GenBank/DDBJ whole genome shotgun (WGS) entry which is preliminary data.</text>
</comment>
<dbReference type="EMBL" id="SLUO01000010">
    <property type="protein sequence ID" value="TCL56995.1"/>
    <property type="molecule type" value="Genomic_DNA"/>
</dbReference>
<dbReference type="InterPro" id="IPR008145">
    <property type="entry name" value="GK/Ca_channel_bsu"/>
</dbReference>
<dbReference type="STRING" id="1469948.GCA_000732725_02937"/>
<dbReference type="AlphaFoldDB" id="A0A4R1QW86"/>
<dbReference type="Gene3D" id="3.40.50.300">
    <property type="entry name" value="P-loop containing nucleotide triphosphate hydrolases"/>
    <property type="match status" value="1"/>
</dbReference>
<evidence type="ECO:0000259" key="6">
    <source>
        <dbReference type="PROSITE" id="PS50052"/>
    </source>
</evidence>
<dbReference type="InterPro" id="IPR020590">
    <property type="entry name" value="Guanylate_kinase_CS"/>
</dbReference>
<evidence type="ECO:0000256" key="1">
    <source>
        <dbReference type="ARBA" id="ARBA00003531"/>
    </source>
</evidence>
<dbReference type="Proteomes" id="UP000295718">
    <property type="component" value="Unassembled WGS sequence"/>
</dbReference>
<feature type="domain" description="Guanylate kinase-like" evidence="6">
    <location>
        <begin position="2"/>
        <end position="192"/>
    </location>
</feature>
<evidence type="ECO:0000256" key="5">
    <source>
        <dbReference type="ARBA" id="ARBA00048594"/>
    </source>
</evidence>
<evidence type="ECO:0000313" key="8">
    <source>
        <dbReference type="Proteomes" id="UP000295718"/>
    </source>
</evidence>
<evidence type="ECO:0000313" key="7">
    <source>
        <dbReference type="EMBL" id="TCL56995.1"/>
    </source>
</evidence>
<dbReference type="InterPro" id="IPR027417">
    <property type="entry name" value="P-loop_NTPase"/>
</dbReference>
<name>A0A4R1QW86_9FIRM</name>
<dbReference type="GO" id="GO:0005829">
    <property type="term" value="C:cytosol"/>
    <property type="evidence" value="ECO:0007669"/>
    <property type="project" value="TreeGrafter"/>
</dbReference>
<dbReference type="SUPFAM" id="SSF52540">
    <property type="entry name" value="P-loop containing nucleoside triphosphate hydrolases"/>
    <property type="match status" value="1"/>
</dbReference>
<comment type="function">
    <text evidence="1">Essential for recycling GMP and indirectly, cGMP.</text>
</comment>
<sequence length="195" mass="22810">MGKFICFMGKSSTGKDTIFQKLLEDKELGLKTLVPYTTRPIRGGEVNGVEYFFTDEEGYRKLLESGKIIEERTYDTYYGPWRYFTVDDGNIDLKHQSYAVIGTLEAYNKLCEFFGKDNIVPVLIEVDDGIRLTRALEREKKQENPGYEELCRRYLADCEDFGEEKIKEADIGRRFYNDDLDHCLKEIKEYIVEIL</sequence>
<organism evidence="7 8">
    <name type="scientific">Kineothrix alysoides</name>
    <dbReference type="NCBI Taxonomy" id="1469948"/>
    <lineage>
        <taxon>Bacteria</taxon>
        <taxon>Bacillati</taxon>
        <taxon>Bacillota</taxon>
        <taxon>Clostridia</taxon>
        <taxon>Lachnospirales</taxon>
        <taxon>Lachnospiraceae</taxon>
        <taxon>Kineothrix</taxon>
    </lineage>
</organism>
<comment type="catalytic activity">
    <reaction evidence="5">
        <text>GMP + ATP = GDP + ADP</text>
        <dbReference type="Rhea" id="RHEA:20780"/>
        <dbReference type="ChEBI" id="CHEBI:30616"/>
        <dbReference type="ChEBI" id="CHEBI:58115"/>
        <dbReference type="ChEBI" id="CHEBI:58189"/>
        <dbReference type="ChEBI" id="CHEBI:456216"/>
        <dbReference type="EC" id="2.7.4.8"/>
    </reaction>
</comment>
<evidence type="ECO:0000256" key="3">
    <source>
        <dbReference type="ARBA" id="ARBA00022679"/>
    </source>
</evidence>
<dbReference type="GO" id="GO:0004385">
    <property type="term" value="F:GMP kinase activity"/>
    <property type="evidence" value="ECO:0007669"/>
    <property type="project" value="UniProtKB-EC"/>
</dbReference>
<accession>A0A4R1QW86</accession>
<evidence type="ECO:0000256" key="2">
    <source>
        <dbReference type="ARBA" id="ARBA00005790"/>
    </source>
</evidence>
<comment type="similarity">
    <text evidence="2">Belongs to the guanylate kinase family.</text>
</comment>
<keyword evidence="8" id="KW-1185">Reference proteome</keyword>
<gene>
    <name evidence="7" type="ORF">EDD76_110168</name>
</gene>
<dbReference type="PROSITE" id="PS00856">
    <property type="entry name" value="GUANYLATE_KINASE_1"/>
    <property type="match status" value="1"/>
</dbReference>